<protein>
    <submittedName>
        <fullName evidence="3">F-box/LRR-repeat protein At3g26922-like</fullName>
    </submittedName>
</protein>
<dbReference type="InterPro" id="IPR053781">
    <property type="entry name" value="F-box_AtFBL13-like"/>
</dbReference>
<dbReference type="Pfam" id="PF23622">
    <property type="entry name" value="LRR_At1g61320_AtMIF1"/>
    <property type="match status" value="1"/>
</dbReference>
<dbReference type="PANTHER" id="PTHR31900:SF30">
    <property type="entry name" value="SUPERFAMILY PROTEIN, PUTATIVE-RELATED"/>
    <property type="match status" value="1"/>
</dbReference>
<dbReference type="Pfam" id="PF00646">
    <property type="entry name" value="F-box"/>
    <property type="match status" value="1"/>
</dbReference>
<gene>
    <name evidence="3" type="primary">LOC101492197</name>
</gene>
<name>A0A1S2Z7A9_CICAR</name>
<dbReference type="Proteomes" id="UP000087171">
    <property type="component" value="Unplaced"/>
</dbReference>
<dbReference type="SUPFAM" id="SSF81383">
    <property type="entry name" value="F-box domain"/>
    <property type="match status" value="1"/>
</dbReference>
<accession>A0A1S2Z7A9</accession>
<dbReference type="SUPFAM" id="SSF52047">
    <property type="entry name" value="RNI-like"/>
    <property type="match status" value="1"/>
</dbReference>
<dbReference type="eggNOG" id="ENOG502RYTW">
    <property type="taxonomic scope" value="Eukaryota"/>
</dbReference>
<dbReference type="PROSITE" id="PS50181">
    <property type="entry name" value="FBOX"/>
    <property type="match status" value="1"/>
</dbReference>
<dbReference type="InterPro" id="IPR006566">
    <property type="entry name" value="FBD"/>
</dbReference>
<dbReference type="InterPro" id="IPR055357">
    <property type="entry name" value="LRR_At1g61320_AtMIF1"/>
</dbReference>
<dbReference type="KEGG" id="cam:101492197"/>
<dbReference type="CDD" id="cd22160">
    <property type="entry name" value="F-box_AtFBL13-like"/>
    <property type="match status" value="1"/>
</dbReference>
<dbReference type="OrthoDB" id="594804at2759"/>
<dbReference type="PANTHER" id="PTHR31900">
    <property type="entry name" value="F-BOX/RNI SUPERFAMILY PROTEIN-RELATED"/>
    <property type="match status" value="1"/>
</dbReference>
<dbReference type="InterPro" id="IPR050232">
    <property type="entry name" value="FBL13/AtMIF1-like"/>
</dbReference>
<dbReference type="STRING" id="3827.A0A1S2Z7A9"/>
<proteinExistence type="predicted"/>
<dbReference type="InterPro" id="IPR036047">
    <property type="entry name" value="F-box-like_dom_sf"/>
</dbReference>
<dbReference type="SMART" id="SM00579">
    <property type="entry name" value="FBD"/>
    <property type="match status" value="1"/>
</dbReference>
<dbReference type="GeneID" id="101492197"/>
<reference evidence="3" key="1">
    <citation type="submission" date="2025-08" db="UniProtKB">
        <authorList>
            <consortium name="RefSeq"/>
        </authorList>
    </citation>
    <scope>IDENTIFICATION</scope>
    <source>
        <tissue evidence="3">Etiolated seedlings</tissue>
    </source>
</reference>
<dbReference type="Gene3D" id="1.20.1280.50">
    <property type="match status" value="1"/>
</dbReference>
<dbReference type="InterPro" id="IPR001810">
    <property type="entry name" value="F-box_dom"/>
</dbReference>
<evidence type="ECO:0000259" key="1">
    <source>
        <dbReference type="PROSITE" id="PS50181"/>
    </source>
</evidence>
<dbReference type="RefSeq" id="XP_004516325.1">
    <property type="nucleotide sequence ID" value="XM_004516268.3"/>
</dbReference>
<evidence type="ECO:0000313" key="3">
    <source>
        <dbReference type="RefSeq" id="XP_004516325.1"/>
    </source>
</evidence>
<feature type="domain" description="F-box" evidence="1">
    <location>
        <begin position="19"/>
        <end position="66"/>
    </location>
</feature>
<sequence>MAANSNSKRHKAEEQNDGIDRISSLPNSLLCYILSFLPTKTCVSTMTLVSRRFRNLWKDLQTFDFCDNYGFEGYENEDYDDENIKEFMLFAIFVNAVLALRRSRDIRKMSLSCIHHQRTTVAYSVNTWIRTAIGPHLEEFRLIVCCIDGLSFNLPLTLLSCANLVSLCLGGDILFQLQDSSGICLHSLKVLQLLEIHHLDVNSVHILFSGCPILENLELSFFPESFARLCVPSYLKRLIISVENQVEACLEINAPGPKHLSLTNITFGNAVGNLYNLEEAYLGVDSSPKSESVDPLLNLLRPLSGVKRLELHCSTTEWLFDAPFLHIPEFCHLFHLEVFLPSFNLKFLFDTLEKCPMLQTLMINHRKDHSLVTDDSSHSYGWLVKPKTVPKCLVFHLTFIHFRAYQGNIHELEFTSYVLQNGLVLKTMLICDSWLKQPKKWKEIISDIPRGSAMCQLEFY</sequence>
<evidence type="ECO:0000313" key="2">
    <source>
        <dbReference type="Proteomes" id="UP000087171"/>
    </source>
</evidence>
<organism evidence="2 3">
    <name type="scientific">Cicer arietinum</name>
    <name type="common">Chickpea</name>
    <name type="synonym">Garbanzo</name>
    <dbReference type="NCBI Taxonomy" id="3827"/>
    <lineage>
        <taxon>Eukaryota</taxon>
        <taxon>Viridiplantae</taxon>
        <taxon>Streptophyta</taxon>
        <taxon>Embryophyta</taxon>
        <taxon>Tracheophyta</taxon>
        <taxon>Spermatophyta</taxon>
        <taxon>Magnoliopsida</taxon>
        <taxon>eudicotyledons</taxon>
        <taxon>Gunneridae</taxon>
        <taxon>Pentapetalae</taxon>
        <taxon>rosids</taxon>
        <taxon>fabids</taxon>
        <taxon>Fabales</taxon>
        <taxon>Fabaceae</taxon>
        <taxon>Papilionoideae</taxon>
        <taxon>50 kb inversion clade</taxon>
        <taxon>NPAAA clade</taxon>
        <taxon>Hologalegina</taxon>
        <taxon>IRL clade</taxon>
        <taxon>Cicereae</taxon>
        <taxon>Cicer</taxon>
    </lineage>
</organism>
<keyword evidence="2" id="KW-1185">Reference proteome</keyword>
<dbReference type="AlphaFoldDB" id="A0A1S2Z7A9"/>
<dbReference type="PaxDb" id="3827-XP_004516325.1"/>